<dbReference type="PANTHER" id="PTHR40050">
    <property type="entry name" value="INNER SPORE COAT PROTEIN H"/>
    <property type="match status" value="1"/>
</dbReference>
<name>A0A6N7XL97_9FIRM</name>
<feature type="region of interest" description="Disordered" evidence="1">
    <location>
        <begin position="221"/>
        <end position="247"/>
    </location>
</feature>
<keyword evidence="2" id="KW-1133">Transmembrane helix</keyword>
<sequence length="620" mass="71207">MIKERSLAIISVISIFLVAMILMVSMKNMTNSNDIDSANIKQPDYVSKIFNKNKVSEINIKIDEDQWNDLLQNAIKEEYYNCDITINGETFSNVGIRAKGNSSLNMVAGDDTTDRYSFKIKFDKYIKGQDYYGLEKLALNNNIGDTTNMKEYLSYEIFDELGVAVPGFAYTNIKVNGQEWGLYLAVEVMEESFIERQFGSLEGNLYKPETMEMGNMNRNMERQPEKNNEDIEHKNDTKNPRSFGDFNRGNSGTNLVYTGDDISNYSGIFHNSIFKTTNEDDYNIVVEMMKNLDAGTNLEEYLDVDEILRYFVANTFLVNLDSYAGNLKHNYYLYERNGKFQILPWDFNLSFGGHEINNGSLAINFPIDNPVTDTMENSPLISKLLEKQEYKEIYYQYLEDLTINYIESGKYKTSISRVNELIKDYIKSDPTAFYTYEEYQNSLPILLQFGKDRAESVMAQLKGQQPTTTYGDIKTNIDLSALGSMGKGVGNNMMNSDKMTPPGNFGNGENPDTMFKAMEIIKELSGEELTDEDRRQLAELGLNSEQIEELLKMIKQMPNNMRDKTNRNMSQQGNRNRNNMEYKNNIDTKKIIIFIASIVALILSLIFISSFKRKKYIRPL</sequence>
<comment type="caution">
    <text evidence="3">The sequence shown here is derived from an EMBL/GenBank/DDBJ whole genome shotgun (WGS) entry which is preliminary data.</text>
</comment>
<evidence type="ECO:0000313" key="4">
    <source>
        <dbReference type="Proteomes" id="UP000469523"/>
    </source>
</evidence>
<feature type="region of interest" description="Disordered" evidence="1">
    <location>
        <begin position="561"/>
        <end position="580"/>
    </location>
</feature>
<dbReference type="Proteomes" id="UP000469523">
    <property type="component" value="Unassembled WGS sequence"/>
</dbReference>
<reference evidence="3 4" key="1">
    <citation type="submission" date="2019-09" db="EMBL/GenBank/DDBJ databases">
        <title>In-depth cultivation of the pig gut microbiome towards novel bacterial diversity and tailored functional studies.</title>
        <authorList>
            <person name="Wylensek D."/>
            <person name="Hitch T.C.A."/>
            <person name="Clavel T."/>
        </authorList>
    </citation>
    <scope>NUCLEOTIDE SEQUENCE [LARGE SCALE GENOMIC DNA]</scope>
    <source>
        <strain evidence="3 4">WCA3-693-APC-4?</strain>
    </source>
</reference>
<gene>
    <name evidence="3" type="ORF">FYJ83_15205</name>
</gene>
<feature type="compositionally biased region" description="Basic and acidic residues" evidence="1">
    <location>
        <begin position="221"/>
        <end position="239"/>
    </location>
</feature>
<accession>A0A6N7XL97</accession>
<dbReference type="RefSeq" id="WP_154441987.1">
    <property type="nucleotide sequence ID" value="NZ_VUNQ01000044.1"/>
</dbReference>
<dbReference type="Pfam" id="PF08757">
    <property type="entry name" value="CotH"/>
    <property type="match status" value="1"/>
</dbReference>
<dbReference type="AlphaFoldDB" id="A0A6N7XL97"/>
<feature type="transmembrane region" description="Helical" evidence="2">
    <location>
        <begin position="591"/>
        <end position="611"/>
    </location>
</feature>
<evidence type="ECO:0000256" key="2">
    <source>
        <dbReference type="SAM" id="Phobius"/>
    </source>
</evidence>
<keyword evidence="4" id="KW-1185">Reference proteome</keyword>
<keyword evidence="3" id="KW-0946">Virion</keyword>
<keyword evidence="3" id="KW-0167">Capsid protein</keyword>
<feature type="transmembrane region" description="Helical" evidence="2">
    <location>
        <begin position="7"/>
        <end position="26"/>
    </location>
</feature>
<proteinExistence type="predicted"/>
<keyword evidence="2" id="KW-0472">Membrane</keyword>
<organism evidence="3 4">
    <name type="scientific">Tissierella pigra</name>
    <dbReference type="NCBI Taxonomy" id="2607614"/>
    <lineage>
        <taxon>Bacteria</taxon>
        <taxon>Bacillati</taxon>
        <taxon>Bacillota</taxon>
        <taxon>Tissierellia</taxon>
        <taxon>Tissierellales</taxon>
        <taxon>Tissierellaceae</taxon>
        <taxon>Tissierella</taxon>
    </lineage>
</organism>
<dbReference type="PANTHER" id="PTHR40050:SF1">
    <property type="entry name" value="INNER SPORE COAT PROTEIN H"/>
    <property type="match status" value="1"/>
</dbReference>
<dbReference type="EMBL" id="VUNQ01000044">
    <property type="protein sequence ID" value="MSU02809.1"/>
    <property type="molecule type" value="Genomic_DNA"/>
</dbReference>
<keyword evidence="2" id="KW-0812">Transmembrane</keyword>
<evidence type="ECO:0000313" key="3">
    <source>
        <dbReference type="EMBL" id="MSU02809.1"/>
    </source>
</evidence>
<protein>
    <submittedName>
        <fullName evidence="3">Spore coat protein CotH</fullName>
    </submittedName>
</protein>
<dbReference type="InterPro" id="IPR014867">
    <property type="entry name" value="Spore_coat_CotH_CotH2/3/7"/>
</dbReference>
<evidence type="ECO:0000256" key="1">
    <source>
        <dbReference type="SAM" id="MobiDB-lite"/>
    </source>
</evidence>